<dbReference type="NCBIfam" id="TIGR04105">
    <property type="entry name" value="FeFe_hydrog_B1"/>
    <property type="match status" value="1"/>
</dbReference>
<comment type="caution">
    <text evidence="5">The sequence shown here is derived from an EMBL/GenBank/DDBJ whole genome shotgun (WGS) entry which is preliminary data.</text>
</comment>
<dbReference type="Gene3D" id="3.30.70.20">
    <property type="match status" value="2"/>
</dbReference>
<keyword evidence="2" id="KW-0408">Iron</keyword>
<evidence type="ECO:0000256" key="3">
    <source>
        <dbReference type="ARBA" id="ARBA00023014"/>
    </source>
</evidence>
<dbReference type="CDD" id="cd10549">
    <property type="entry name" value="MtMvhB_like"/>
    <property type="match status" value="1"/>
</dbReference>
<dbReference type="Pfam" id="PF02906">
    <property type="entry name" value="Fe_hyd_lg_C"/>
    <property type="match status" value="1"/>
</dbReference>
<sequence>MKGIYTPVTKIRRQIFQEIAKLAFEGGDYSRIEDIPYKIIPGEIATYRDSVFKERAIVGERLRLACGLDVRPADKHAPISQGIEESAIDELVYEPPLVNVIPFACEACPPKQYYVTDNCRGCLAHPCVSVCPVKAVSLKDGKSHIDKDKCIKCGRCAESCPYNAIVKFERPCAASCGVDAIESDYLGRAKINYDKCVSCGQCLVNCPFSAIADKSQIFQLVHALKEGKEIIAEIAPSFVGQFGPLATPQRVKDALIQLGFSDVYEVAIGADLGAIAEAEHYVHGLSEEQPFMATSCCPSWSVMAKKFFPEIAHCVSTELTPMVATARIIKKEHPNARVVFIGPCASKKLEALRRTVRSDVDFVITYEELMGIFAAKEIDFGQIEDAPEMEDATGGGRGYGVAGGVAGAIEAVIRERYPDVEVKIDRAEGLFDCRKMLTLAKAGKRKGYILEGMACPGGCIGGAGTIEPIKKAAAAVKKFADEAEHHVATGSDYIGELPEEHEHK</sequence>
<dbReference type="PANTHER" id="PTHR11615">
    <property type="entry name" value="NITRATE, FORMATE, IRON DEHYDROGENASE"/>
    <property type="match status" value="1"/>
</dbReference>
<dbReference type="OrthoDB" id="9798098at2"/>
<feature type="domain" description="4Fe-4S ferredoxin-type" evidence="4">
    <location>
        <begin position="110"/>
        <end position="140"/>
    </location>
</feature>
<dbReference type="InterPro" id="IPR004108">
    <property type="entry name" value="Fe_hydrogenase_lsu_C"/>
</dbReference>
<dbReference type="RefSeq" id="WP_079700352.1">
    <property type="nucleotide sequence ID" value="NZ_JADNAH010000047.1"/>
</dbReference>
<protein>
    <submittedName>
        <fullName evidence="5">[FeFe] hydrogenase (Group B1/B3)</fullName>
    </submittedName>
</protein>
<feature type="domain" description="4Fe-4S ferredoxin-type" evidence="4">
    <location>
        <begin position="141"/>
        <end position="171"/>
    </location>
</feature>
<keyword evidence="1" id="KW-0479">Metal-binding</keyword>
<evidence type="ECO:0000313" key="5">
    <source>
        <dbReference type="EMBL" id="TCL45268.1"/>
    </source>
</evidence>
<dbReference type="Pfam" id="PF25160">
    <property type="entry name" value="LdpA_Fe-S-bd"/>
    <property type="match status" value="1"/>
</dbReference>
<gene>
    <name evidence="5" type="ORF">EDD78_101250</name>
</gene>
<dbReference type="InterPro" id="IPR050340">
    <property type="entry name" value="Cytosolic_Fe-S_CAF"/>
</dbReference>
<keyword evidence="3" id="KW-0411">Iron-sulfur</keyword>
<dbReference type="GO" id="GO:0051536">
    <property type="term" value="F:iron-sulfur cluster binding"/>
    <property type="evidence" value="ECO:0007669"/>
    <property type="project" value="UniProtKB-KW"/>
</dbReference>
<evidence type="ECO:0000313" key="6">
    <source>
        <dbReference type="Proteomes" id="UP000294682"/>
    </source>
</evidence>
<accession>A0A9X8ULP7</accession>
<dbReference type="SUPFAM" id="SSF54862">
    <property type="entry name" value="4Fe-4S ferredoxins"/>
    <property type="match status" value="2"/>
</dbReference>
<dbReference type="AlphaFoldDB" id="A0A9X8ULP7"/>
<dbReference type="PROSITE" id="PS00198">
    <property type="entry name" value="4FE4S_FER_1"/>
    <property type="match status" value="2"/>
</dbReference>
<dbReference type="InterPro" id="IPR017896">
    <property type="entry name" value="4Fe4S_Fe-S-bd"/>
</dbReference>
<dbReference type="InterPro" id="IPR057431">
    <property type="entry name" value="LdpA_Fe-S-bd"/>
</dbReference>
<evidence type="ECO:0000256" key="1">
    <source>
        <dbReference type="ARBA" id="ARBA00022723"/>
    </source>
</evidence>
<keyword evidence="6" id="KW-1185">Reference proteome</keyword>
<dbReference type="Proteomes" id="UP000294682">
    <property type="component" value="Unassembled WGS sequence"/>
</dbReference>
<dbReference type="SUPFAM" id="SSF53920">
    <property type="entry name" value="Fe-only hydrogenase"/>
    <property type="match status" value="1"/>
</dbReference>
<organism evidence="5 6">
    <name type="scientific">Harryflintia acetispora</name>
    <dbReference type="NCBI Taxonomy" id="1849041"/>
    <lineage>
        <taxon>Bacteria</taxon>
        <taxon>Bacillati</taxon>
        <taxon>Bacillota</taxon>
        <taxon>Clostridia</taxon>
        <taxon>Eubacteriales</taxon>
        <taxon>Oscillospiraceae</taxon>
        <taxon>Harryflintia</taxon>
    </lineage>
</organism>
<name>A0A9X8ULP7_9FIRM</name>
<feature type="domain" description="4Fe-4S ferredoxin-type" evidence="4">
    <location>
        <begin position="187"/>
        <end position="216"/>
    </location>
</feature>
<proteinExistence type="predicted"/>
<dbReference type="InterPro" id="IPR027631">
    <property type="entry name" value="Mono_FeFe_hydrog"/>
</dbReference>
<dbReference type="Gene3D" id="3.40.950.10">
    <property type="entry name" value="Fe-only Hydrogenase (Larger Subunit), Chain L, domain 3"/>
    <property type="match status" value="1"/>
</dbReference>
<dbReference type="Pfam" id="PF00037">
    <property type="entry name" value="Fer4"/>
    <property type="match status" value="1"/>
</dbReference>
<reference evidence="5 6" key="1">
    <citation type="submission" date="2019-03" db="EMBL/GenBank/DDBJ databases">
        <title>Genomic Encyclopedia of Type Strains, Phase IV (KMG-IV): sequencing the most valuable type-strain genomes for metagenomic binning, comparative biology and taxonomic classification.</title>
        <authorList>
            <person name="Goeker M."/>
        </authorList>
    </citation>
    <scope>NUCLEOTIDE SEQUENCE [LARGE SCALE GENOMIC DNA]</scope>
    <source>
        <strain evidence="5 6">DSM 100433</strain>
    </source>
</reference>
<dbReference type="EMBL" id="SLUK01000001">
    <property type="protein sequence ID" value="TCL45268.1"/>
    <property type="molecule type" value="Genomic_DNA"/>
</dbReference>
<evidence type="ECO:0000256" key="2">
    <source>
        <dbReference type="ARBA" id="ARBA00023004"/>
    </source>
</evidence>
<evidence type="ECO:0000259" key="4">
    <source>
        <dbReference type="PROSITE" id="PS51379"/>
    </source>
</evidence>
<dbReference type="GO" id="GO:0046872">
    <property type="term" value="F:metal ion binding"/>
    <property type="evidence" value="ECO:0007669"/>
    <property type="project" value="UniProtKB-KW"/>
</dbReference>
<dbReference type="PROSITE" id="PS51379">
    <property type="entry name" value="4FE4S_FER_2"/>
    <property type="match status" value="3"/>
</dbReference>
<dbReference type="InterPro" id="IPR017900">
    <property type="entry name" value="4Fe4S_Fe_S_CS"/>
</dbReference>
<dbReference type="InterPro" id="IPR009016">
    <property type="entry name" value="Fe_hydrogenase"/>
</dbReference>